<name>A0A939EQ00_9HYPH</name>
<dbReference type="PRINTS" id="PR00313">
    <property type="entry name" value="CABNDNGRPT"/>
</dbReference>
<dbReference type="GO" id="GO:0016020">
    <property type="term" value="C:membrane"/>
    <property type="evidence" value="ECO:0007669"/>
    <property type="project" value="UniProtKB-SubCell"/>
</dbReference>
<keyword evidence="2" id="KW-0800">Toxin</keyword>
<evidence type="ECO:0000256" key="1">
    <source>
        <dbReference type="ARBA" id="ARBA00004370"/>
    </source>
</evidence>
<sequence>MSFAFDATFYLNENPDVLAAVASGQIPSAQWHYDNFGWKELRDPNANFDTSFYLTEYPDVLAAGVNPLNHFNANGAAEGRVPNATVDAALGNPAGGDADGTFDEATYLAANGDVQAAVTAGSLTSGYQHWVLYGQFEATRTGAQTVGGTALTGTAAGGNVGSTFALTTGVDNLTGTADNDTFKSVLSGTSTEQTLSTGDVISGGAGTDTLEVLANGVTGTPLLQTTGVENVQVRAVADTTVNQQLMSGISTVSSEGSNASLTISNGSLDATYALNNTVAAATAGLTVGYTSVGGAADTAKLSVKNAGNKAGTVTTTQTIDVANGNGIEAVTLSTAGTNFVTLNAGTGAKSITVTGNGTNDLTVGSANGALTLDASASTGANTFRVGSQLSGTGDVLKGGTGADTAIANIATTTVSTISGVETLDLNFTASSLFNASKVTDVTKLDITNTGTAATFSNLAATATNVVFDTSATGSGATLGYASSTNADVAVTVGKTTAAGTSTDIVGVGGLTVSGNAGKVAISSVSDKATTVNTLGAVALGSATGLTIDATSAAVTAAAITGTAVTDLTMTATKGAITSTSFAAADALATVNLTATAGNISTGTIAADDSLSTIALNAGATGTTDHSITSTIGKSLTVGAKAVNATLTATGEGDVSVTTAGTDTFIGTVDASTSTGSNTYDFSAYTGSGSFTITLGNAATGETNTASVAGGSGASVLTGGTGTDILTGGTGADVINGGAGNDTLLGGAGADVITAGEGTDTVASGIGADVIDLTETTAAVDTIVFGNAAATGAVATDIAFGALGGSDAISGFTAGAGGDVMTFDISALEIADGTEYVGAIAGLAAAGSDSIVILTGAGYATDEAAEDAIAAQVTAGGLDVVFAYFNTTDNSAHIVHDTDSNVDGTGTTTLLGVISNLGSQTAFDALTAANIDSVA</sequence>
<dbReference type="Pfam" id="PF00353">
    <property type="entry name" value="HemolysinCabind"/>
    <property type="match status" value="2"/>
</dbReference>
<keyword evidence="3" id="KW-0677">Repeat</keyword>
<keyword evidence="4" id="KW-0843">Virulence</keyword>
<evidence type="ECO:0000256" key="5">
    <source>
        <dbReference type="ARBA" id="ARBA00023136"/>
    </source>
</evidence>
<dbReference type="GO" id="GO:0005509">
    <property type="term" value="F:calcium ion binding"/>
    <property type="evidence" value="ECO:0007669"/>
    <property type="project" value="InterPro"/>
</dbReference>
<dbReference type="RefSeq" id="WP_206942963.1">
    <property type="nucleotide sequence ID" value="NZ_JAFLNF010000007.1"/>
</dbReference>
<dbReference type="InterPro" id="IPR001343">
    <property type="entry name" value="Hemolysn_Ca-bd"/>
</dbReference>
<dbReference type="Gene3D" id="2.150.10.10">
    <property type="entry name" value="Serralysin-like metalloprotease, C-terminal"/>
    <property type="match status" value="1"/>
</dbReference>
<evidence type="ECO:0000256" key="2">
    <source>
        <dbReference type="ARBA" id="ARBA00022656"/>
    </source>
</evidence>
<accession>A0A939EQ00</accession>
<dbReference type="AlphaFoldDB" id="A0A939EQ00"/>
<organism evidence="6 7">
    <name type="scientific">Roseibium limicola</name>
    <dbReference type="NCBI Taxonomy" id="2816037"/>
    <lineage>
        <taxon>Bacteria</taxon>
        <taxon>Pseudomonadati</taxon>
        <taxon>Pseudomonadota</taxon>
        <taxon>Alphaproteobacteria</taxon>
        <taxon>Hyphomicrobiales</taxon>
        <taxon>Stappiaceae</taxon>
        <taxon>Roseibium</taxon>
    </lineage>
</organism>
<dbReference type="InterPro" id="IPR011049">
    <property type="entry name" value="Serralysin-like_metalloprot_C"/>
</dbReference>
<dbReference type="InterPro" id="IPR003995">
    <property type="entry name" value="RTX_toxin_determinant-A"/>
</dbReference>
<dbReference type="InterPro" id="IPR018511">
    <property type="entry name" value="Hemolysin-typ_Ca-bd_CS"/>
</dbReference>
<protein>
    <submittedName>
        <fullName evidence="6">Calcium-binding protein</fullName>
    </submittedName>
</protein>
<gene>
    <name evidence="6" type="ORF">J0X15_16405</name>
</gene>
<dbReference type="SUPFAM" id="SSF51120">
    <property type="entry name" value="beta-Roll"/>
    <property type="match status" value="1"/>
</dbReference>
<comment type="caution">
    <text evidence="6">The sequence shown here is derived from an EMBL/GenBank/DDBJ whole genome shotgun (WGS) entry which is preliminary data.</text>
</comment>
<keyword evidence="7" id="KW-1185">Reference proteome</keyword>
<dbReference type="Proteomes" id="UP000664779">
    <property type="component" value="Unassembled WGS sequence"/>
</dbReference>
<reference evidence="6" key="1">
    <citation type="submission" date="2021-03" db="EMBL/GenBank/DDBJ databases">
        <title>Roseibium sp. CAU 1637 isolated from Incheon.</title>
        <authorList>
            <person name="Kim W."/>
        </authorList>
    </citation>
    <scope>NUCLEOTIDE SEQUENCE</scope>
    <source>
        <strain evidence="6">CAU 1637</strain>
    </source>
</reference>
<keyword evidence="5" id="KW-0472">Membrane</keyword>
<evidence type="ECO:0000313" key="7">
    <source>
        <dbReference type="Proteomes" id="UP000664779"/>
    </source>
</evidence>
<dbReference type="PRINTS" id="PR01488">
    <property type="entry name" value="RTXTOXINA"/>
</dbReference>
<dbReference type="GO" id="GO:0005576">
    <property type="term" value="C:extracellular region"/>
    <property type="evidence" value="ECO:0007669"/>
    <property type="project" value="InterPro"/>
</dbReference>
<comment type="subcellular location">
    <subcellularLocation>
        <location evidence="1">Membrane</location>
    </subcellularLocation>
</comment>
<evidence type="ECO:0000256" key="3">
    <source>
        <dbReference type="ARBA" id="ARBA00022737"/>
    </source>
</evidence>
<dbReference type="GO" id="GO:0090729">
    <property type="term" value="F:toxin activity"/>
    <property type="evidence" value="ECO:0007669"/>
    <property type="project" value="UniProtKB-KW"/>
</dbReference>
<evidence type="ECO:0000313" key="6">
    <source>
        <dbReference type="EMBL" id="MBO0346810.1"/>
    </source>
</evidence>
<evidence type="ECO:0000256" key="4">
    <source>
        <dbReference type="ARBA" id="ARBA00023026"/>
    </source>
</evidence>
<dbReference type="PROSITE" id="PS00330">
    <property type="entry name" value="HEMOLYSIN_CALCIUM"/>
    <property type="match status" value="2"/>
</dbReference>
<dbReference type="EMBL" id="JAFLNF010000007">
    <property type="protein sequence ID" value="MBO0346810.1"/>
    <property type="molecule type" value="Genomic_DNA"/>
</dbReference>
<proteinExistence type="predicted"/>